<dbReference type="InterPro" id="IPR001482">
    <property type="entry name" value="T2SS/T4SS_dom"/>
</dbReference>
<feature type="domain" description="Bacterial type II secretion system protein E" evidence="2">
    <location>
        <begin position="203"/>
        <end position="432"/>
    </location>
</feature>
<sequence>MVADPNSGLGPLGQVRSVLGDVRSVIGRGPGDPGPYRPAEQDTLVSAEGIEGTEVDRYWLRPPYAFAVITYDRRRDEHAYHVVEPTLDPRERTLLDRTMEDVRAPLLYRESVDIDPEAAIRAELFDRLDEYGADLTPASAHRIFYYLHREFLGYGKIDPLLADPNVEDISADGIGVPVYVYHDAYDDVRTTVVYDADELETVVVRLAQRSGRHVSISDPVVSTTLPDGSRIELAYGTEVTPRGSAFTIRKYADDPFTPIDLLESGTVDLEMLAFLWLAVEHNKSLLIAGGTAAGKTTTMNALSMFIPPGSKVLTIEDTRELSLYHENWLSAVTRERIAEDEDISMYDLLRSALRHRPEYILVGEVRGSEAITLFQAMNTGHTTFSTIHADSVQRTINRLENEPINVPRPMVASLDLLCVQVLTRRGNERVRRVRTLAEIEDIDRRSGDLDYTESFEYDTRTDEFQRGNTGLIGEIVDERDWSRARVLEELRDRSRYLDALQRHGVDDYRRFTALINEYYADRAAALRSIGIEGPDR</sequence>
<feature type="domain" description="PilB3-like C-terminal" evidence="3">
    <location>
        <begin position="461"/>
        <end position="529"/>
    </location>
</feature>
<dbReference type="EMBL" id="CP028858">
    <property type="protein sequence ID" value="AWB27206.1"/>
    <property type="molecule type" value="Genomic_DNA"/>
</dbReference>
<dbReference type="InterPro" id="IPR027417">
    <property type="entry name" value="P-loop_NTPase"/>
</dbReference>
<dbReference type="PANTHER" id="PTHR30486">
    <property type="entry name" value="TWITCHING MOTILITY PROTEIN PILT"/>
    <property type="match status" value="1"/>
</dbReference>
<dbReference type="PANTHER" id="PTHR30486:SF6">
    <property type="entry name" value="TYPE IV PILUS RETRACTATION ATPASE PILT"/>
    <property type="match status" value="1"/>
</dbReference>
<evidence type="ECO:0000256" key="1">
    <source>
        <dbReference type="ARBA" id="ARBA00006611"/>
    </source>
</evidence>
<evidence type="ECO:0000313" key="5">
    <source>
        <dbReference type="EMBL" id="AWB27206.1"/>
    </source>
</evidence>
<dbReference type="Pfam" id="PF23989">
    <property type="entry name" value="PilB3_C"/>
    <property type="match status" value="1"/>
</dbReference>
<evidence type="ECO:0000259" key="2">
    <source>
        <dbReference type="Pfam" id="PF00437"/>
    </source>
</evidence>
<dbReference type="InterPro" id="IPR056570">
    <property type="entry name" value="PilB3-like_N"/>
</dbReference>
<dbReference type="KEGG" id="harc:HARCEL1_05565"/>
<reference evidence="5 6" key="1">
    <citation type="submission" date="2018-04" db="EMBL/GenBank/DDBJ databases">
        <title>Halococcoides cellulosivorans gen. nov., sp. nov., an extremely halophilic cellulose-utilizing haloarchaeon from hypersaline lakes.</title>
        <authorList>
            <person name="Sorokin D.Y."/>
            <person name="Toshchakov S.V."/>
            <person name="Samarov N.I."/>
            <person name="Korzhenkov A."/>
            <person name="Kublanov I.V."/>
        </authorList>
    </citation>
    <scope>NUCLEOTIDE SEQUENCE [LARGE SCALE GENOMIC DNA]</scope>
    <source>
        <strain evidence="5 6">HArcel1</strain>
    </source>
</reference>
<dbReference type="Pfam" id="PF23990">
    <property type="entry name" value="PilB3_N"/>
    <property type="match status" value="1"/>
</dbReference>
<evidence type="ECO:0000259" key="4">
    <source>
        <dbReference type="Pfam" id="PF23990"/>
    </source>
</evidence>
<dbReference type="GO" id="GO:0016887">
    <property type="term" value="F:ATP hydrolysis activity"/>
    <property type="evidence" value="ECO:0007669"/>
    <property type="project" value="InterPro"/>
</dbReference>
<dbReference type="AlphaFoldDB" id="A0A2R4X083"/>
<dbReference type="Gene3D" id="3.30.450.380">
    <property type="match status" value="1"/>
</dbReference>
<dbReference type="InterPro" id="IPR056571">
    <property type="entry name" value="PilB3-like_C"/>
</dbReference>
<protein>
    <submittedName>
        <fullName evidence="5">Type II secretion system protein</fullName>
    </submittedName>
</protein>
<proteinExistence type="inferred from homology"/>
<evidence type="ECO:0000313" key="6">
    <source>
        <dbReference type="Proteomes" id="UP000244727"/>
    </source>
</evidence>
<accession>A0A2R4X083</accession>
<name>A0A2R4X083_9EURY</name>
<dbReference type="Pfam" id="PF00437">
    <property type="entry name" value="T2SSE"/>
    <property type="match status" value="1"/>
</dbReference>
<evidence type="ECO:0000259" key="3">
    <source>
        <dbReference type="Pfam" id="PF23989"/>
    </source>
</evidence>
<dbReference type="SUPFAM" id="SSF52540">
    <property type="entry name" value="P-loop containing nucleoside triphosphate hydrolases"/>
    <property type="match status" value="1"/>
</dbReference>
<gene>
    <name evidence="5" type="ORF">HARCEL1_05565</name>
</gene>
<organism evidence="5 6">
    <name type="scientific">Halococcoides cellulosivorans</name>
    <dbReference type="NCBI Taxonomy" id="1679096"/>
    <lineage>
        <taxon>Archaea</taxon>
        <taxon>Methanobacteriati</taxon>
        <taxon>Methanobacteriota</taxon>
        <taxon>Stenosarchaea group</taxon>
        <taxon>Halobacteria</taxon>
        <taxon>Halobacteriales</taxon>
        <taxon>Haloarculaceae</taxon>
        <taxon>Halococcoides</taxon>
    </lineage>
</organism>
<dbReference type="CDD" id="cd01130">
    <property type="entry name" value="VirB11-like_ATPase"/>
    <property type="match status" value="1"/>
</dbReference>
<comment type="similarity">
    <text evidence="1">Belongs to the GSP E family.</text>
</comment>
<feature type="domain" description="PilB3-like N-terminal" evidence="4">
    <location>
        <begin position="22"/>
        <end position="86"/>
    </location>
</feature>
<dbReference type="Gene3D" id="3.40.50.300">
    <property type="entry name" value="P-loop containing nucleotide triphosphate hydrolases"/>
    <property type="match status" value="1"/>
</dbReference>
<keyword evidence="6" id="KW-1185">Reference proteome</keyword>
<dbReference type="Proteomes" id="UP000244727">
    <property type="component" value="Chromosome"/>
</dbReference>
<dbReference type="InterPro" id="IPR050921">
    <property type="entry name" value="T4SS_GSP_E_ATPase"/>
</dbReference>